<dbReference type="PROSITE" id="PS51473">
    <property type="entry name" value="GNK2"/>
    <property type="match status" value="2"/>
</dbReference>
<dbReference type="Pfam" id="PF00069">
    <property type="entry name" value="Pkinase"/>
    <property type="match status" value="1"/>
</dbReference>
<evidence type="ECO:0000256" key="12">
    <source>
        <dbReference type="ARBA" id="ARBA00023136"/>
    </source>
</evidence>
<evidence type="ECO:0000256" key="3">
    <source>
        <dbReference type="ARBA" id="ARBA00022553"/>
    </source>
</evidence>
<keyword evidence="21" id="KW-1185">Reference proteome</keyword>
<evidence type="ECO:0000256" key="16">
    <source>
        <dbReference type="SAM" id="MobiDB-lite"/>
    </source>
</evidence>
<dbReference type="GO" id="GO:0005886">
    <property type="term" value="C:plasma membrane"/>
    <property type="evidence" value="ECO:0007669"/>
    <property type="project" value="TreeGrafter"/>
</dbReference>
<evidence type="ECO:0000256" key="2">
    <source>
        <dbReference type="ARBA" id="ARBA00022527"/>
    </source>
</evidence>
<evidence type="ECO:0000256" key="10">
    <source>
        <dbReference type="ARBA" id="ARBA00022840"/>
    </source>
</evidence>
<dbReference type="GO" id="GO:0005524">
    <property type="term" value="F:ATP binding"/>
    <property type="evidence" value="ECO:0007669"/>
    <property type="project" value="UniProtKB-UniRule"/>
</dbReference>
<dbReference type="InterPro" id="IPR011009">
    <property type="entry name" value="Kinase-like_dom_sf"/>
</dbReference>
<keyword evidence="2" id="KW-0723">Serine/threonine-protein kinase</keyword>
<evidence type="ECO:0000256" key="11">
    <source>
        <dbReference type="ARBA" id="ARBA00022989"/>
    </source>
</evidence>
<feature type="transmembrane region" description="Helical" evidence="17">
    <location>
        <begin position="306"/>
        <end position="327"/>
    </location>
</feature>
<dbReference type="CDD" id="cd14066">
    <property type="entry name" value="STKc_IRAK"/>
    <property type="match status" value="1"/>
</dbReference>
<evidence type="ECO:0000313" key="20">
    <source>
        <dbReference type="EnsemblPlants" id="AUR62014600-RA:cds"/>
    </source>
</evidence>
<dbReference type="Gramene" id="AUR62014600-RA">
    <property type="protein sequence ID" value="AUR62014600-RA:cds"/>
    <property type="gene ID" value="AUR62014600"/>
</dbReference>
<evidence type="ECO:0000256" key="6">
    <source>
        <dbReference type="ARBA" id="ARBA00022729"/>
    </source>
</evidence>
<organism evidence="20 21">
    <name type="scientific">Chenopodium quinoa</name>
    <name type="common">Quinoa</name>
    <dbReference type="NCBI Taxonomy" id="63459"/>
    <lineage>
        <taxon>Eukaryota</taxon>
        <taxon>Viridiplantae</taxon>
        <taxon>Streptophyta</taxon>
        <taxon>Embryophyta</taxon>
        <taxon>Tracheophyta</taxon>
        <taxon>Spermatophyta</taxon>
        <taxon>Magnoliopsida</taxon>
        <taxon>eudicotyledons</taxon>
        <taxon>Gunneridae</taxon>
        <taxon>Pentapetalae</taxon>
        <taxon>Caryophyllales</taxon>
        <taxon>Chenopodiaceae</taxon>
        <taxon>Chenopodioideae</taxon>
        <taxon>Atripliceae</taxon>
        <taxon>Chenopodium</taxon>
    </lineage>
</organism>
<keyword evidence="5 17" id="KW-0812">Transmembrane</keyword>
<feature type="domain" description="Gnk2-homologous" evidence="19">
    <location>
        <begin position="132"/>
        <end position="235"/>
    </location>
</feature>
<dbReference type="GO" id="GO:0009737">
    <property type="term" value="P:response to abscisic acid"/>
    <property type="evidence" value="ECO:0007669"/>
    <property type="project" value="UniProtKB-ARBA"/>
</dbReference>
<evidence type="ECO:0000256" key="4">
    <source>
        <dbReference type="ARBA" id="ARBA00022679"/>
    </source>
</evidence>
<dbReference type="AlphaFoldDB" id="A0A803LKV3"/>
<keyword evidence="4" id="KW-0808">Transferase</keyword>
<evidence type="ECO:0000256" key="8">
    <source>
        <dbReference type="ARBA" id="ARBA00022741"/>
    </source>
</evidence>
<evidence type="ECO:0000256" key="15">
    <source>
        <dbReference type="PROSITE-ProRule" id="PRU10141"/>
    </source>
</evidence>
<evidence type="ECO:0000256" key="9">
    <source>
        <dbReference type="ARBA" id="ARBA00022777"/>
    </source>
</evidence>
<keyword evidence="6" id="KW-0732">Signal</keyword>
<dbReference type="SMART" id="SM00220">
    <property type="entry name" value="S_TKc"/>
    <property type="match status" value="1"/>
</dbReference>
<evidence type="ECO:0000313" key="21">
    <source>
        <dbReference type="Proteomes" id="UP000596660"/>
    </source>
</evidence>
<dbReference type="SUPFAM" id="SSF56112">
    <property type="entry name" value="Protein kinase-like (PK-like)"/>
    <property type="match status" value="1"/>
</dbReference>
<keyword evidence="12 17" id="KW-0472">Membrane</keyword>
<dbReference type="FunFam" id="3.30.200.20:FF:000142">
    <property type="entry name" value="Cysteine-rich receptor-like protein kinase 10"/>
    <property type="match status" value="1"/>
</dbReference>
<comment type="subcellular location">
    <subcellularLocation>
        <location evidence="1">Membrane</location>
        <topology evidence="1">Single-pass membrane protein</topology>
    </subcellularLocation>
</comment>
<dbReference type="PROSITE" id="PS50011">
    <property type="entry name" value="PROTEIN_KINASE_DOM"/>
    <property type="match status" value="1"/>
</dbReference>
<dbReference type="PANTHER" id="PTHR27002">
    <property type="entry name" value="RECEPTOR-LIKE SERINE/THREONINE-PROTEIN KINASE SD1-8"/>
    <property type="match status" value="1"/>
</dbReference>
<keyword evidence="11 17" id="KW-1133">Transmembrane helix</keyword>
<evidence type="ECO:0000259" key="18">
    <source>
        <dbReference type="PROSITE" id="PS50011"/>
    </source>
</evidence>
<feature type="binding site" evidence="15">
    <location>
        <position position="395"/>
    </location>
    <ligand>
        <name>ATP</name>
        <dbReference type="ChEBI" id="CHEBI:30616"/>
    </ligand>
</feature>
<evidence type="ECO:0000256" key="13">
    <source>
        <dbReference type="ARBA" id="ARBA00023170"/>
    </source>
</evidence>
<feature type="compositionally biased region" description="Low complexity" evidence="16">
    <location>
        <begin position="666"/>
        <end position="684"/>
    </location>
</feature>
<evidence type="ECO:0000259" key="19">
    <source>
        <dbReference type="PROSITE" id="PS51473"/>
    </source>
</evidence>
<dbReference type="OMA" id="EYAMHEQ"/>
<dbReference type="GO" id="GO:0004674">
    <property type="term" value="F:protein serine/threonine kinase activity"/>
    <property type="evidence" value="ECO:0007669"/>
    <property type="project" value="UniProtKB-KW"/>
</dbReference>
<dbReference type="Pfam" id="PF01657">
    <property type="entry name" value="Stress-antifung"/>
    <property type="match status" value="2"/>
</dbReference>
<keyword evidence="9" id="KW-0418">Kinase</keyword>
<dbReference type="PROSITE" id="PS00107">
    <property type="entry name" value="PROTEIN_KINASE_ATP"/>
    <property type="match status" value="1"/>
</dbReference>
<dbReference type="Proteomes" id="UP000596660">
    <property type="component" value="Unplaced"/>
</dbReference>
<dbReference type="FunFam" id="1.10.510.10:FF:000343">
    <property type="entry name" value="Cysteine-rich receptor-like protein kinase 28"/>
    <property type="match status" value="1"/>
</dbReference>
<keyword evidence="13" id="KW-0675">Receptor</keyword>
<keyword evidence="10 15" id="KW-0067">ATP-binding</keyword>
<dbReference type="InterPro" id="IPR038408">
    <property type="entry name" value="GNK2_sf"/>
</dbReference>
<dbReference type="InterPro" id="IPR008271">
    <property type="entry name" value="Ser/Thr_kinase_AS"/>
</dbReference>
<feature type="domain" description="Protein kinase" evidence="18">
    <location>
        <begin position="365"/>
        <end position="652"/>
    </location>
</feature>
<feature type="region of interest" description="Disordered" evidence="16">
    <location>
        <begin position="659"/>
        <end position="692"/>
    </location>
</feature>
<evidence type="ECO:0000256" key="14">
    <source>
        <dbReference type="ARBA" id="ARBA00023180"/>
    </source>
</evidence>
<accession>A0A803LKV3</accession>
<reference evidence="20" key="1">
    <citation type="journal article" date="2017" name="Nature">
        <title>The genome of Chenopodium quinoa.</title>
        <authorList>
            <person name="Jarvis D.E."/>
            <person name="Ho Y.S."/>
            <person name="Lightfoot D.J."/>
            <person name="Schmoeckel S.M."/>
            <person name="Li B."/>
            <person name="Borm T.J.A."/>
            <person name="Ohyanagi H."/>
            <person name="Mineta K."/>
            <person name="Michell C.T."/>
            <person name="Saber N."/>
            <person name="Kharbatia N.M."/>
            <person name="Rupper R.R."/>
            <person name="Sharp A.R."/>
            <person name="Dally N."/>
            <person name="Boughton B.A."/>
            <person name="Woo Y.H."/>
            <person name="Gao G."/>
            <person name="Schijlen E.G.W.M."/>
            <person name="Guo X."/>
            <person name="Momin A.A."/>
            <person name="Negrao S."/>
            <person name="Al-Babili S."/>
            <person name="Gehring C."/>
            <person name="Roessner U."/>
            <person name="Jung C."/>
            <person name="Murphy K."/>
            <person name="Arold S.T."/>
            <person name="Gojobori T."/>
            <person name="van der Linden C.G."/>
            <person name="van Loo E.N."/>
            <person name="Jellen E.N."/>
            <person name="Maughan P.J."/>
            <person name="Tester M."/>
        </authorList>
    </citation>
    <scope>NUCLEOTIDE SEQUENCE [LARGE SCALE GENOMIC DNA]</scope>
    <source>
        <strain evidence="20">cv. PI 614886</strain>
    </source>
</reference>
<dbReference type="Gene3D" id="1.10.510.10">
    <property type="entry name" value="Transferase(Phosphotransferase) domain 1"/>
    <property type="match status" value="1"/>
</dbReference>
<dbReference type="Gene3D" id="3.30.200.20">
    <property type="entry name" value="Phosphorylase Kinase, domain 1"/>
    <property type="match status" value="1"/>
</dbReference>
<dbReference type="Gene3D" id="3.30.430.20">
    <property type="entry name" value="Gnk2 domain, C-X8-C-X2-C motif"/>
    <property type="match status" value="2"/>
</dbReference>
<keyword evidence="3" id="KW-0597">Phosphoprotein</keyword>
<dbReference type="EnsemblPlants" id="AUR62014600-RA">
    <property type="protein sequence ID" value="AUR62014600-RA:cds"/>
    <property type="gene ID" value="AUR62014600"/>
</dbReference>
<dbReference type="PANTHER" id="PTHR27002:SF181">
    <property type="entry name" value="RECEPTOR-LIKE SERINE_THREONINE-PROTEIN KINASE"/>
    <property type="match status" value="1"/>
</dbReference>
<evidence type="ECO:0000256" key="1">
    <source>
        <dbReference type="ARBA" id="ARBA00004167"/>
    </source>
</evidence>
<feature type="domain" description="Gnk2-homologous" evidence="19">
    <location>
        <begin position="9"/>
        <end position="113"/>
    </location>
</feature>
<keyword evidence="8 15" id="KW-0547">Nucleotide-binding</keyword>
<protein>
    <submittedName>
        <fullName evidence="20">Uncharacterized protein</fullName>
    </submittedName>
</protein>
<dbReference type="InterPro" id="IPR000719">
    <property type="entry name" value="Prot_kinase_dom"/>
</dbReference>
<evidence type="ECO:0000256" key="17">
    <source>
        <dbReference type="SAM" id="Phobius"/>
    </source>
</evidence>
<sequence length="692" mass="77716">MVTGIDFCTIFFPPQLVWRCYLRTQQHLSIQHRAVLNSLATDSRITYGFYNFTAGQGPDRVNSLVICRGDVPLGTCRVCVRDSASSIPQTCPNQKEAFGYSQYCKIFISNRAIYGIVQNDPQWIPELTSAQFTFRHGWCGDATYAPNSTYQSNLRAVLNSLATDTRITYGFYNFTAGQGPDRVNSLVVCRGDVPLGTCRVCVRDSASLIPQTCPNQKEAFGYSQNCKIFISNRAIYGIVQNERQWYLTTSENVTGVIGFNQTLYSLMSSLQNRAASGNSELKYATGGASLTGGGVKRRKKSLNPSVIAVPIVVATTMIIAVVLCITLRKKKLRKAWMLKFNKDEIETLQSLQFSLGTIKHATGDFSEVNKLGEGGFGVVYKFQGVFSNGQELAVKRLTKNSAHGDLQFKNEILILAKLQHKNLVRLLGFCLQEEEMLLIYEFIANRSLDYFIFDPVQRETMRWETCYKIIYGIARGLLYLHEESRTRIIHRDLKAGNVLLDEEFNPKIADFGMARLFNIDQSQTLASRIVGTYGYMSPEYVLHGQVSMKSDVFSFGVLILEIVSGQMISSFLNGEKPENLLSYAWKNWVDGTPWNVVDTTLSAGFSTDILRCIHIGLLCVQENPVDRPTMSSIDLMLSRQSLSLQRPLQPAFFIESISQSNGRPQENTTTESSSRTRRNSVNEVTITEPYPR</sequence>
<evidence type="ECO:0000256" key="7">
    <source>
        <dbReference type="ARBA" id="ARBA00022737"/>
    </source>
</evidence>
<reference evidence="20" key="2">
    <citation type="submission" date="2021-03" db="UniProtKB">
        <authorList>
            <consortium name="EnsemblPlants"/>
        </authorList>
    </citation>
    <scope>IDENTIFICATION</scope>
</reference>
<name>A0A803LKV3_CHEQI</name>
<evidence type="ECO:0000256" key="5">
    <source>
        <dbReference type="ARBA" id="ARBA00022692"/>
    </source>
</evidence>
<proteinExistence type="predicted"/>
<keyword evidence="7" id="KW-0677">Repeat</keyword>
<dbReference type="PROSITE" id="PS00108">
    <property type="entry name" value="PROTEIN_KINASE_ST"/>
    <property type="match status" value="1"/>
</dbReference>
<dbReference type="InterPro" id="IPR017441">
    <property type="entry name" value="Protein_kinase_ATP_BS"/>
</dbReference>
<dbReference type="InterPro" id="IPR002902">
    <property type="entry name" value="GNK2"/>
</dbReference>
<dbReference type="CDD" id="cd23509">
    <property type="entry name" value="Gnk2-like"/>
    <property type="match status" value="2"/>
</dbReference>
<keyword evidence="14" id="KW-0325">Glycoprotein</keyword>